<accession>A0AAV1RCJ5</accession>
<evidence type="ECO:0000313" key="3">
    <source>
        <dbReference type="Proteomes" id="UP001314170"/>
    </source>
</evidence>
<gene>
    <name evidence="2" type="ORF">DCAF_LOCUS8034</name>
</gene>
<protein>
    <submittedName>
        <fullName evidence="2">Uncharacterized protein</fullName>
    </submittedName>
</protein>
<comment type="caution">
    <text evidence="2">The sequence shown here is derived from an EMBL/GenBank/DDBJ whole genome shotgun (WGS) entry which is preliminary data.</text>
</comment>
<sequence>MKRKLAICLQSLNVKGKFLVTKGTPILNYISRTEKARGLKLHSNITFLLQHVLNCSKLPCKKERTAESSTNREHDIKPDIRGTELDPLYCKKEPRLITKFNLKMESGNSDDTQLHLKSTKGRQKSHIQTSLSCFSIYSTASSCHVKGEDGGESQQIGEHGGESLRVGDSNQSENSGIGNSSGSG</sequence>
<organism evidence="2 3">
    <name type="scientific">Dovyalis caffra</name>
    <dbReference type="NCBI Taxonomy" id="77055"/>
    <lineage>
        <taxon>Eukaryota</taxon>
        <taxon>Viridiplantae</taxon>
        <taxon>Streptophyta</taxon>
        <taxon>Embryophyta</taxon>
        <taxon>Tracheophyta</taxon>
        <taxon>Spermatophyta</taxon>
        <taxon>Magnoliopsida</taxon>
        <taxon>eudicotyledons</taxon>
        <taxon>Gunneridae</taxon>
        <taxon>Pentapetalae</taxon>
        <taxon>rosids</taxon>
        <taxon>fabids</taxon>
        <taxon>Malpighiales</taxon>
        <taxon>Salicaceae</taxon>
        <taxon>Flacourtieae</taxon>
        <taxon>Dovyalis</taxon>
    </lineage>
</organism>
<proteinExistence type="predicted"/>
<feature type="compositionally biased region" description="Low complexity" evidence="1">
    <location>
        <begin position="169"/>
        <end position="178"/>
    </location>
</feature>
<dbReference type="AlphaFoldDB" id="A0AAV1RCJ5"/>
<evidence type="ECO:0000313" key="2">
    <source>
        <dbReference type="EMBL" id="CAK7330587.1"/>
    </source>
</evidence>
<dbReference type="EMBL" id="CAWUPB010000913">
    <property type="protein sequence ID" value="CAK7330587.1"/>
    <property type="molecule type" value="Genomic_DNA"/>
</dbReference>
<dbReference type="Proteomes" id="UP001314170">
    <property type="component" value="Unassembled WGS sequence"/>
</dbReference>
<reference evidence="2 3" key="1">
    <citation type="submission" date="2024-01" db="EMBL/GenBank/DDBJ databases">
        <authorList>
            <person name="Waweru B."/>
        </authorList>
    </citation>
    <scope>NUCLEOTIDE SEQUENCE [LARGE SCALE GENOMIC DNA]</scope>
</reference>
<evidence type="ECO:0000256" key="1">
    <source>
        <dbReference type="SAM" id="MobiDB-lite"/>
    </source>
</evidence>
<keyword evidence="3" id="KW-1185">Reference proteome</keyword>
<name>A0AAV1RCJ5_9ROSI</name>
<feature type="region of interest" description="Disordered" evidence="1">
    <location>
        <begin position="145"/>
        <end position="184"/>
    </location>
</feature>